<sequence length="202" mass="23224">MSITTTLISSHRDKMAQRAAQLIHEGRAKNFEQARRQACLELGLSSKEIGACTAEIEAAMAHYQHLFCPDFDEDLLKLRQKALALMLFFQQFEPYLVGSILKGNASKHSDINLLVYSDDPKIVEIFLLNQQIDYSSKERKTQYRQTDSPTIAFWFDQTEVHLQILPSVARHQYAKKNERANYRQLQQLIADCQSTQTLASEE</sequence>
<feature type="domain" description="Polymerase nucleotidyl transferase" evidence="1">
    <location>
        <begin position="94"/>
        <end position="127"/>
    </location>
</feature>
<protein>
    <submittedName>
        <fullName evidence="2">Nucleotidyltransferase domain-containing protein</fullName>
    </submittedName>
</protein>
<dbReference type="EMBL" id="CP054143">
    <property type="protein sequence ID" value="QKJ66694.1"/>
    <property type="molecule type" value="Genomic_DNA"/>
</dbReference>
<dbReference type="KEGG" id="dee:HQN60_08260"/>
<evidence type="ECO:0000313" key="3">
    <source>
        <dbReference type="Proteomes" id="UP000504844"/>
    </source>
</evidence>
<keyword evidence="2" id="KW-0808">Transferase</keyword>
<dbReference type="AlphaFoldDB" id="A0A6M8SRD9"/>
<dbReference type="Proteomes" id="UP000504844">
    <property type="component" value="Chromosome"/>
</dbReference>
<accession>A0A6M8SRD9</accession>
<name>A0A6M8SRD9_9NEIS</name>
<evidence type="ECO:0000259" key="1">
    <source>
        <dbReference type="Pfam" id="PF01909"/>
    </source>
</evidence>
<dbReference type="SUPFAM" id="SSF81301">
    <property type="entry name" value="Nucleotidyltransferase"/>
    <property type="match status" value="2"/>
</dbReference>
<reference evidence="2 3" key="1">
    <citation type="submission" date="2020-05" db="EMBL/GenBank/DDBJ databases">
        <title>Complete genome sequence of Deefgea sp. D17.</title>
        <authorList>
            <person name="Bae J.-W."/>
            <person name="Han J.E."/>
        </authorList>
    </citation>
    <scope>NUCLEOTIDE SEQUENCE [LARGE SCALE GENOMIC DNA]</scope>
    <source>
        <strain evidence="2 3">D17</strain>
    </source>
</reference>
<dbReference type="InterPro" id="IPR002934">
    <property type="entry name" value="Polymerase_NTP_transf_dom"/>
</dbReference>
<dbReference type="CDD" id="cd05403">
    <property type="entry name" value="NT_KNTase_like"/>
    <property type="match status" value="1"/>
</dbReference>
<organism evidence="2 3">
    <name type="scientific">Deefgea piscis</name>
    <dbReference type="NCBI Taxonomy" id="2739061"/>
    <lineage>
        <taxon>Bacteria</taxon>
        <taxon>Pseudomonadati</taxon>
        <taxon>Pseudomonadota</taxon>
        <taxon>Betaproteobacteria</taxon>
        <taxon>Neisseriales</taxon>
        <taxon>Chitinibacteraceae</taxon>
        <taxon>Deefgea</taxon>
    </lineage>
</organism>
<dbReference type="Pfam" id="PF01909">
    <property type="entry name" value="NTP_transf_2"/>
    <property type="match status" value="1"/>
</dbReference>
<dbReference type="GO" id="GO:0016779">
    <property type="term" value="F:nucleotidyltransferase activity"/>
    <property type="evidence" value="ECO:0007669"/>
    <property type="project" value="InterPro"/>
</dbReference>
<dbReference type="RefSeq" id="WP_173533198.1">
    <property type="nucleotide sequence ID" value="NZ_CP054143.1"/>
</dbReference>
<keyword evidence="3" id="KW-1185">Reference proteome</keyword>
<dbReference type="InterPro" id="IPR043519">
    <property type="entry name" value="NT_sf"/>
</dbReference>
<gene>
    <name evidence="2" type="ORF">HQN60_08260</name>
</gene>
<proteinExistence type="predicted"/>
<evidence type="ECO:0000313" key="2">
    <source>
        <dbReference type="EMBL" id="QKJ66694.1"/>
    </source>
</evidence>